<comment type="caution">
    <text evidence="1">The sequence shown here is derived from an EMBL/GenBank/DDBJ whole genome shotgun (WGS) entry which is preliminary data.</text>
</comment>
<gene>
    <name evidence="1" type="ORF">CPB84DRAFT_1778701</name>
</gene>
<dbReference type="AlphaFoldDB" id="A0A9P5TND1"/>
<organism evidence="1 2">
    <name type="scientific">Gymnopilus junonius</name>
    <name type="common">Spectacular rustgill mushroom</name>
    <name type="synonym">Gymnopilus spectabilis subsp. junonius</name>
    <dbReference type="NCBI Taxonomy" id="109634"/>
    <lineage>
        <taxon>Eukaryota</taxon>
        <taxon>Fungi</taxon>
        <taxon>Dikarya</taxon>
        <taxon>Basidiomycota</taxon>
        <taxon>Agaricomycotina</taxon>
        <taxon>Agaricomycetes</taxon>
        <taxon>Agaricomycetidae</taxon>
        <taxon>Agaricales</taxon>
        <taxon>Agaricineae</taxon>
        <taxon>Hymenogastraceae</taxon>
        <taxon>Gymnopilus</taxon>
    </lineage>
</organism>
<dbReference type="Proteomes" id="UP000724874">
    <property type="component" value="Unassembled WGS sequence"/>
</dbReference>
<proteinExistence type="predicted"/>
<keyword evidence="2" id="KW-1185">Reference proteome</keyword>
<protein>
    <submittedName>
        <fullName evidence="1">Uncharacterized protein</fullName>
    </submittedName>
</protein>
<accession>A0A9P5TND1</accession>
<reference evidence="1" key="1">
    <citation type="submission" date="2020-11" db="EMBL/GenBank/DDBJ databases">
        <authorList>
            <consortium name="DOE Joint Genome Institute"/>
            <person name="Ahrendt S."/>
            <person name="Riley R."/>
            <person name="Andreopoulos W."/>
            <person name="LaButti K."/>
            <person name="Pangilinan J."/>
            <person name="Ruiz-duenas F.J."/>
            <person name="Barrasa J.M."/>
            <person name="Sanchez-Garcia M."/>
            <person name="Camarero S."/>
            <person name="Miyauchi S."/>
            <person name="Serrano A."/>
            <person name="Linde D."/>
            <person name="Babiker R."/>
            <person name="Drula E."/>
            <person name="Ayuso-Fernandez I."/>
            <person name="Pacheco R."/>
            <person name="Padilla G."/>
            <person name="Ferreira P."/>
            <person name="Barriuso J."/>
            <person name="Kellner H."/>
            <person name="Castanera R."/>
            <person name="Alfaro M."/>
            <person name="Ramirez L."/>
            <person name="Pisabarro A.G."/>
            <person name="Kuo A."/>
            <person name="Tritt A."/>
            <person name="Lipzen A."/>
            <person name="He G."/>
            <person name="Yan M."/>
            <person name="Ng V."/>
            <person name="Cullen D."/>
            <person name="Martin F."/>
            <person name="Rosso M.-N."/>
            <person name="Henrissat B."/>
            <person name="Hibbett D."/>
            <person name="Martinez A.T."/>
            <person name="Grigoriev I.V."/>
        </authorList>
    </citation>
    <scope>NUCLEOTIDE SEQUENCE</scope>
    <source>
        <strain evidence="1">AH 44721</strain>
    </source>
</reference>
<evidence type="ECO:0000313" key="2">
    <source>
        <dbReference type="Proteomes" id="UP000724874"/>
    </source>
</evidence>
<dbReference type="EMBL" id="JADNYJ010000046">
    <property type="protein sequence ID" value="KAF8900699.1"/>
    <property type="molecule type" value="Genomic_DNA"/>
</dbReference>
<sequence length="76" mass="8603">MMCYFHHQNLIFAQTPCSSTPPHPSDTSINTFDPVAKVRKNSQLDVRKRLQPHSLRGRSLAPSVVYLLYLPTPLAL</sequence>
<evidence type="ECO:0000313" key="1">
    <source>
        <dbReference type="EMBL" id="KAF8900699.1"/>
    </source>
</evidence>
<name>A0A9P5TND1_GYMJU</name>